<accession>R7TAB8</accession>
<protein>
    <recommendedName>
        <fullName evidence="2">Flavin reductase like domain-containing protein</fullName>
    </recommendedName>
</protein>
<dbReference type="InterPro" id="IPR050268">
    <property type="entry name" value="NADH-dep_flavin_reductase"/>
</dbReference>
<dbReference type="GO" id="GO:0010181">
    <property type="term" value="F:FMN binding"/>
    <property type="evidence" value="ECO:0007669"/>
    <property type="project" value="InterPro"/>
</dbReference>
<dbReference type="SMART" id="SM00903">
    <property type="entry name" value="Flavin_Reduct"/>
    <property type="match status" value="1"/>
</dbReference>
<sequence>MLKYARVLRGATCCRVRQWRQGSSASEREDTEGKGHLQATVLKRIMNRVPQPVVVVTAAKKLSDGSGWYKRGVTCSSFTGISLCPPIVSVAFNIPSRMHDLMLETERFAVHVLAKNQVRYGLHFAKRDSGDNSQFADIPHEMDPRDMPILRDTTAVMLCTKHSVHSIGDHNVWYGQVEHAYNNSCVQERREPLLYYARSFRAIGDEAFMKAFEDTTLPFEDWTHEAHIRMAFHYIRDLGPEAAVDHIKNGIKKFNAQNKDKINRGYHETVTTFYTQIIAEAMKGGDCEDLTFDEFIEREPWIMDRHLLFEYYSDERINDSRTKSEFLSPDKKPISRPGS</sequence>
<evidence type="ECO:0000259" key="2">
    <source>
        <dbReference type="SMART" id="SM00903"/>
    </source>
</evidence>
<reference evidence="3 5" key="2">
    <citation type="journal article" date="2013" name="Nature">
        <title>Insights into bilaterian evolution from three spiralian genomes.</title>
        <authorList>
            <person name="Simakov O."/>
            <person name="Marletaz F."/>
            <person name="Cho S.J."/>
            <person name="Edsinger-Gonzales E."/>
            <person name="Havlak P."/>
            <person name="Hellsten U."/>
            <person name="Kuo D.H."/>
            <person name="Larsson T."/>
            <person name="Lv J."/>
            <person name="Arendt D."/>
            <person name="Savage R."/>
            <person name="Osoegawa K."/>
            <person name="de Jong P."/>
            <person name="Grimwood J."/>
            <person name="Chapman J.A."/>
            <person name="Shapiro H."/>
            <person name="Aerts A."/>
            <person name="Otillar R.P."/>
            <person name="Terry A.Y."/>
            <person name="Boore J.L."/>
            <person name="Grigoriev I.V."/>
            <person name="Lindberg D.R."/>
            <person name="Seaver E.C."/>
            <person name="Weisblat D.A."/>
            <person name="Putnam N.H."/>
            <person name="Rokhsar D.S."/>
        </authorList>
    </citation>
    <scope>NUCLEOTIDE SEQUENCE</scope>
    <source>
        <strain evidence="3 5">I ESC-2004</strain>
    </source>
</reference>
<dbReference type="EMBL" id="KB312046">
    <property type="protein sequence ID" value="ELT87959.1"/>
    <property type="molecule type" value="Genomic_DNA"/>
</dbReference>
<dbReference type="AlphaFoldDB" id="R7TAB8"/>
<gene>
    <name evidence="3" type="ORF">CAPTEDRAFT_223345</name>
</gene>
<dbReference type="Proteomes" id="UP000014760">
    <property type="component" value="Unassembled WGS sequence"/>
</dbReference>
<dbReference type="EnsemblMetazoa" id="CapteT223345">
    <property type="protein sequence ID" value="CapteP223345"/>
    <property type="gene ID" value="CapteG223345"/>
</dbReference>
<dbReference type="STRING" id="283909.R7TAB8"/>
<dbReference type="OMA" id="HVWYGEV"/>
<dbReference type="SUPFAM" id="SSF50475">
    <property type="entry name" value="FMN-binding split barrel"/>
    <property type="match status" value="1"/>
</dbReference>
<dbReference type="HOGENOM" id="CLU_073185_0_0_1"/>
<evidence type="ECO:0000313" key="3">
    <source>
        <dbReference type="EMBL" id="ELT87959.1"/>
    </source>
</evidence>
<dbReference type="Gene3D" id="2.30.110.10">
    <property type="entry name" value="Electron Transport, Fmn-binding Protein, Chain A"/>
    <property type="match status" value="1"/>
</dbReference>
<dbReference type="InterPro" id="IPR002563">
    <property type="entry name" value="Flavin_Rdtase-like_dom"/>
</dbReference>
<feature type="domain" description="Flavin reductase like" evidence="2">
    <location>
        <begin position="46"/>
        <end position="202"/>
    </location>
</feature>
<dbReference type="OrthoDB" id="2015405at2759"/>
<dbReference type="EMBL" id="AMQN01015591">
    <property type="status" value="NOT_ANNOTATED_CDS"/>
    <property type="molecule type" value="Genomic_DNA"/>
</dbReference>
<proteinExistence type="predicted"/>
<keyword evidence="5" id="KW-1185">Reference proteome</keyword>
<keyword evidence="1" id="KW-0560">Oxidoreductase</keyword>
<evidence type="ECO:0000313" key="5">
    <source>
        <dbReference type="Proteomes" id="UP000014760"/>
    </source>
</evidence>
<evidence type="ECO:0000313" key="4">
    <source>
        <dbReference type="EnsemblMetazoa" id="CapteP223345"/>
    </source>
</evidence>
<dbReference type="GO" id="GO:0042602">
    <property type="term" value="F:riboflavin reductase (NADPH) activity"/>
    <property type="evidence" value="ECO:0007669"/>
    <property type="project" value="TreeGrafter"/>
</dbReference>
<dbReference type="PANTHER" id="PTHR30466">
    <property type="entry name" value="FLAVIN REDUCTASE"/>
    <property type="match status" value="1"/>
</dbReference>
<organism evidence="3">
    <name type="scientific">Capitella teleta</name>
    <name type="common">Polychaete worm</name>
    <dbReference type="NCBI Taxonomy" id="283909"/>
    <lineage>
        <taxon>Eukaryota</taxon>
        <taxon>Metazoa</taxon>
        <taxon>Spiralia</taxon>
        <taxon>Lophotrochozoa</taxon>
        <taxon>Annelida</taxon>
        <taxon>Polychaeta</taxon>
        <taxon>Sedentaria</taxon>
        <taxon>Scolecida</taxon>
        <taxon>Capitellidae</taxon>
        <taxon>Capitella</taxon>
    </lineage>
</organism>
<reference evidence="5" key="1">
    <citation type="submission" date="2012-12" db="EMBL/GenBank/DDBJ databases">
        <authorList>
            <person name="Hellsten U."/>
            <person name="Grimwood J."/>
            <person name="Chapman J.A."/>
            <person name="Shapiro H."/>
            <person name="Aerts A."/>
            <person name="Otillar R.P."/>
            <person name="Terry A.Y."/>
            <person name="Boore J.L."/>
            <person name="Simakov O."/>
            <person name="Marletaz F."/>
            <person name="Cho S.-J."/>
            <person name="Edsinger-Gonzales E."/>
            <person name="Havlak P."/>
            <person name="Kuo D.-H."/>
            <person name="Larsson T."/>
            <person name="Lv J."/>
            <person name="Arendt D."/>
            <person name="Savage R."/>
            <person name="Osoegawa K."/>
            <person name="de Jong P."/>
            <person name="Lindberg D.R."/>
            <person name="Seaver E.C."/>
            <person name="Weisblat D.A."/>
            <person name="Putnam N.H."/>
            <person name="Grigoriev I.V."/>
            <person name="Rokhsar D.S."/>
        </authorList>
    </citation>
    <scope>NUCLEOTIDE SEQUENCE</scope>
    <source>
        <strain evidence="5">I ESC-2004</strain>
    </source>
</reference>
<dbReference type="Pfam" id="PF01613">
    <property type="entry name" value="Flavin_Reduct"/>
    <property type="match status" value="1"/>
</dbReference>
<dbReference type="PANTHER" id="PTHR30466:SF1">
    <property type="entry name" value="FMN REDUCTASE (NADH) RUTF"/>
    <property type="match status" value="1"/>
</dbReference>
<reference evidence="4" key="3">
    <citation type="submission" date="2015-06" db="UniProtKB">
        <authorList>
            <consortium name="EnsemblMetazoa"/>
        </authorList>
    </citation>
    <scope>IDENTIFICATION</scope>
</reference>
<dbReference type="InterPro" id="IPR012349">
    <property type="entry name" value="Split_barrel_FMN-bd"/>
</dbReference>
<name>R7TAB8_CAPTE</name>
<evidence type="ECO:0000256" key="1">
    <source>
        <dbReference type="ARBA" id="ARBA00023002"/>
    </source>
</evidence>